<dbReference type="GO" id="GO:0046872">
    <property type="term" value="F:metal ion binding"/>
    <property type="evidence" value="ECO:0007669"/>
    <property type="project" value="UniProtKB-KW"/>
</dbReference>
<evidence type="ECO:0000256" key="3">
    <source>
        <dbReference type="ARBA" id="ARBA00023014"/>
    </source>
</evidence>
<dbReference type="SFLD" id="SFLDG01084">
    <property type="entry name" value="Uncharacterised_Radical_SAM_Su"/>
    <property type="match status" value="1"/>
</dbReference>
<evidence type="ECO:0000313" key="6">
    <source>
        <dbReference type="EMBL" id="NGO39188.1"/>
    </source>
</evidence>
<reference evidence="6 7" key="1">
    <citation type="submission" date="2020-02" db="EMBL/GenBank/DDBJ databases">
        <title>Draft genome sequence of Limisphaera ngatamarikiensis NGM72.4T, a thermophilic Verrucomicrobia grouped in subdivision 3.</title>
        <authorList>
            <person name="Carere C.R."/>
            <person name="Steen J."/>
            <person name="Hugenholtz P."/>
            <person name="Stott M.B."/>
        </authorList>
    </citation>
    <scope>NUCLEOTIDE SEQUENCE [LARGE SCALE GENOMIC DNA]</scope>
    <source>
        <strain evidence="6 7">NGM72.4</strain>
    </source>
</reference>
<dbReference type="SUPFAM" id="SSF102114">
    <property type="entry name" value="Radical SAM enzymes"/>
    <property type="match status" value="1"/>
</dbReference>
<evidence type="ECO:0000313" key="7">
    <source>
        <dbReference type="Proteomes" id="UP000477311"/>
    </source>
</evidence>
<dbReference type="Gene3D" id="3.80.30.30">
    <property type="match status" value="1"/>
</dbReference>
<dbReference type="AlphaFoldDB" id="A0A6M1RGL9"/>
<gene>
    <name evidence="6" type="ORF">G4L39_07225</name>
</gene>
<dbReference type="InterPro" id="IPR006638">
    <property type="entry name" value="Elp3/MiaA/NifB-like_rSAM"/>
</dbReference>
<dbReference type="GO" id="GO:0051536">
    <property type="term" value="F:iron-sulfur cluster binding"/>
    <property type="evidence" value="ECO:0007669"/>
    <property type="project" value="UniProtKB-KW"/>
</dbReference>
<keyword evidence="3" id="KW-0411">Iron-sulfur</keyword>
<dbReference type="InterPro" id="IPR007197">
    <property type="entry name" value="rSAM"/>
</dbReference>
<dbReference type="PANTHER" id="PTHR43432">
    <property type="entry name" value="SLR0285 PROTEIN"/>
    <property type="match status" value="1"/>
</dbReference>
<sequence length="362" mass="40012">MRHDPAPSRSAAHGRGAGSNPPNRFEPWHYEPDPDLVPEDQPSPQTRFVLDRSVRILSFNDSPDLGFEVSLNPYRGCEHGCAYCYARPTHEYLGLSAGLDFESVIVIKPDAPELLRRELASSAWQPRPIALSGVTDCYQPVERRLQLTRQCLAVLAEFRNPVCVVTKNHLVTRDVDLLARLAVHRAAAVCVSISTLDPDLARRLEPRASLPEFRLKAIETLARAGIPVGVLMAPVIPGLTDPEMFRLTQAAAAAGARFACYSVLRLPHAVKDLFLDWLNRNAPLQRDKVIHRLQELREGKLTDARFGTRLTGTGPAAARLARMFEVACRRAGLTEPFPALSTAAFHVPAAPDRPNQLELPLL</sequence>
<organism evidence="6 7">
    <name type="scientific">Limisphaera ngatamarikiensis</name>
    <dbReference type="NCBI Taxonomy" id="1324935"/>
    <lineage>
        <taxon>Bacteria</taxon>
        <taxon>Pseudomonadati</taxon>
        <taxon>Verrucomicrobiota</taxon>
        <taxon>Verrucomicrobiia</taxon>
        <taxon>Limisphaerales</taxon>
        <taxon>Limisphaeraceae</taxon>
        <taxon>Limisphaera</taxon>
    </lineage>
</organism>
<evidence type="ECO:0000256" key="1">
    <source>
        <dbReference type="ARBA" id="ARBA00022723"/>
    </source>
</evidence>
<keyword evidence="7" id="KW-1185">Reference proteome</keyword>
<accession>A0A6M1RGL9</accession>
<proteinExistence type="predicted"/>
<dbReference type="InterPro" id="IPR040086">
    <property type="entry name" value="MJ0683-like"/>
</dbReference>
<keyword evidence="2" id="KW-0408">Iron</keyword>
<comment type="caution">
    <text evidence="6">The sequence shown here is derived from an EMBL/GenBank/DDBJ whole genome shotgun (WGS) entry which is preliminary data.</text>
</comment>
<dbReference type="NCBIfam" id="NF033668">
    <property type="entry name" value="rSAM_PA0069"/>
    <property type="match status" value="1"/>
</dbReference>
<evidence type="ECO:0000256" key="2">
    <source>
        <dbReference type="ARBA" id="ARBA00023004"/>
    </source>
</evidence>
<feature type="region of interest" description="Disordered" evidence="4">
    <location>
        <begin position="1"/>
        <end position="44"/>
    </location>
</feature>
<dbReference type="Pfam" id="PF04055">
    <property type="entry name" value="Radical_SAM"/>
    <property type="match status" value="1"/>
</dbReference>
<protein>
    <submittedName>
        <fullName evidence="6">PA0069 family radical SAM protein</fullName>
    </submittedName>
</protein>
<dbReference type="InterPro" id="IPR058240">
    <property type="entry name" value="rSAM_sf"/>
</dbReference>
<dbReference type="SMART" id="SM00729">
    <property type="entry name" value="Elp3"/>
    <property type="match status" value="1"/>
</dbReference>
<keyword evidence="1" id="KW-0479">Metal-binding</keyword>
<dbReference type="EMBL" id="JAAKYA010000051">
    <property type="protein sequence ID" value="NGO39188.1"/>
    <property type="molecule type" value="Genomic_DNA"/>
</dbReference>
<dbReference type="PANTHER" id="PTHR43432:SF3">
    <property type="entry name" value="SLR0285 PROTEIN"/>
    <property type="match status" value="1"/>
</dbReference>
<name>A0A6M1RGL9_9BACT</name>
<evidence type="ECO:0000256" key="4">
    <source>
        <dbReference type="SAM" id="MobiDB-lite"/>
    </source>
</evidence>
<dbReference type="Proteomes" id="UP000477311">
    <property type="component" value="Unassembled WGS sequence"/>
</dbReference>
<evidence type="ECO:0000259" key="5">
    <source>
        <dbReference type="SMART" id="SM00729"/>
    </source>
</evidence>
<dbReference type="SFLD" id="SFLDS00029">
    <property type="entry name" value="Radical_SAM"/>
    <property type="match status" value="1"/>
</dbReference>
<feature type="domain" description="Elp3/MiaA/NifB-like radical SAM core" evidence="5">
    <location>
        <begin position="67"/>
        <end position="295"/>
    </location>
</feature>
<dbReference type="CDD" id="cd01335">
    <property type="entry name" value="Radical_SAM"/>
    <property type="match status" value="1"/>
</dbReference>
<dbReference type="GO" id="GO:0003824">
    <property type="term" value="F:catalytic activity"/>
    <property type="evidence" value="ECO:0007669"/>
    <property type="project" value="InterPro"/>
</dbReference>